<proteinExistence type="predicted"/>
<feature type="compositionally biased region" description="Polar residues" evidence="1">
    <location>
        <begin position="1"/>
        <end position="20"/>
    </location>
</feature>
<comment type="caution">
    <text evidence="2">The sequence shown here is derived from an EMBL/GenBank/DDBJ whole genome shotgun (WGS) entry which is preliminary data.</text>
</comment>
<keyword evidence="3" id="KW-1185">Reference proteome</keyword>
<evidence type="ECO:0000313" key="3">
    <source>
        <dbReference type="Proteomes" id="UP001295423"/>
    </source>
</evidence>
<gene>
    <name evidence="2" type="ORF">CYCCA115_LOCUS2479</name>
</gene>
<organism evidence="2 3">
    <name type="scientific">Cylindrotheca closterium</name>
    <dbReference type="NCBI Taxonomy" id="2856"/>
    <lineage>
        <taxon>Eukaryota</taxon>
        <taxon>Sar</taxon>
        <taxon>Stramenopiles</taxon>
        <taxon>Ochrophyta</taxon>
        <taxon>Bacillariophyta</taxon>
        <taxon>Bacillariophyceae</taxon>
        <taxon>Bacillariophycidae</taxon>
        <taxon>Bacillariales</taxon>
        <taxon>Bacillariaceae</taxon>
        <taxon>Cylindrotheca</taxon>
    </lineage>
</organism>
<feature type="region of interest" description="Disordered" evidence="1">
    <location>
        <begin position="1"/>
        <end position="32"/>
    </location>
</feature>
<evidence type="ECO:0000313" key="2">
    <source>
        <dbReference type="EMBL" id="CAJ1931642.1"/>
    </source>
</evidence>
<sequence length="165" mass="17916">MLQQHWTSEATLIPTTGDDLNNSNSRTSNRRHQAQHAAGALASRLGLDSSFLQQCSTSNLSSAAFGIASQVGSRVGDAIELIHPHQKRGGRVVVANDDSMILETSNTSPVRWKQYIPFDTNRFAVGRVSVSDYDEDSTSSTSNDPQQCGILVVTGFCKELHELPV</sequence>
<protein>
    <submittedName>
        <fullName evidence="2">Uncharacterized protein</fullName>
    </submittedName>
</protein>
<dbReference type="AlphaFoldDB" id="A0AAD2CJN4"/>
<accession>A0AAD2CJN4</accession>
<dbReference type="EMBL" id="CAKOGP040000169">
    <property type="protein sequence ID" value="CAJ1931642.1"/>
    <property type="molecule type" value="Genomic_DNA"/>
</dbReference>
<dbReference type="Proteomes" id="UP001295423">
    <property type="component" value="Unassembled WGS sequence"/>
</dbReference>
<evidence type="ECO:0000256" key="1">
    <source>
        <dbReference type="SAM" id="MobiDB-lite"/>
    </source>
</evidence>
<name>A0AAD2CJN4_9STRA</name>
<reference evidence="2" key="1">
    <citation type="submission" date="2023-08" db="EMBL/GenBank/DDBJ databases">
        <authorList>
            <person name="Audoor S."/>
            <person name="Bilcke G."/>
        </authorList>
    </citation>
    <scope>NUCLEOTIDE SEQUENCE</scope>
</reference>